<dbReference type="EMBL" id="JPQZ01000008">
    <property type="protein sequence ID" value="KKO75967.1"/>
    <property type="molecule type" value="Genomic_DNA"/>
</dbReference>
<evidence type="ECO:0000313" key="2">
    <source>
        <dbReference type="Proteomes" id="UP000034350"/>
    </source>
</evidence>
<gene>
    <name evidence="1" type="ORF">AAJ76_80007187</name>
</gene>
<accession>A0A0F9YU14</accession>
<dbReference type="VEuPathDB" id="MicrosporidiaDB:G9O61_00g012250"/>
<dbReference type="RefSeq" id="XP_024331709.1">
    <property type="nucleotide sequence ID" value="XM_024476481.1"/>
</dbReference>
<protein>
    <submittedName>
        <fullName evidence="1">Uncharacterized protein</fullName>
    </submittedName>
</protein>
<reference evidence="1 2" key="1">
    <citation type="journal article" date="2015" name="Environ. Microbiol.">
        <title>Genome analyses suggest the presence of polyploidy and recent human-driven expansions in eight global populations of the honeybee pathogen Nosema ceranae.</title>
        <authorList>
            <person name="Pelin A."/>
            <person name="Selman M."/>
            <person name="Aris-Brosou S."/>
            <person name="Farinelli L."/>
            <person name="Corradi N."/>
        </authorList>
    </citation>
    <scope>NUCLEOTIDE SEQUENCE [LARGE SCALE GENOMIC DNA]</scope>
    <source>
        <strain evidence="1 2">PA08 1199</strain>
    </source>
</reference>
<proteinExistence type="predicted"/>
<evidence type="ECO:0000313" key="1">
    <source>
        <dbReference type="EMBL" id="KKO75967.1"/>
    </source>
</evidence>
<comment type="caution">
    <text evidence="1">The sequence shown here is derived from an EMBL/GenBank/DDBJ whole genome shotgun (WGS) entry which is preliminary data.</text>
</comment>
<dbReference type="AlphaFoldDB" id="A0A0F9YU14"/>
<sequence length="758" mass="91105">MSEIVKRKKTLMKQESEKNPDEMECKFKKSVQQNNFSILALNSDSNIHVDKIFQLTTTLLEDFNIKTLEELEETLRNYVFEKPISGQIIYKILKNIDQLQKFNLHHLNTRLICIFLIKLMYKKTKVEIGIKAYAYEILIRIDKNYFEEIFIYDLPYITNFKEVKVKFIIDFFRSSKKEDLFPLLFKDNRIDKFEKCINKMLAIDNLDFVYAFISYYLKNSDLEEVEKGIVLIFNALNFLLNKLADKNIEIDKKYVKQIFNYLLTKMLNRKNTKRYQIAGFLLKTNLENIIFNKKKVFKICKKLLDDKSLKIYEVSILLLSIFKNEYLVTILDNCEQNDKIIIILRYLNNLDNAVVYKRILEVKNSKHLHDLDIRINDLPLFAKVFYSFNNKSVIKFIKIDKIVISDIYTLDLVLHYSKYYPNKIDEEFIASLILEDSENILRNIKLIEILNNIYQNLKLQIKQKLIDKFKGLILQSPYTKSIGLFFYKINYLIHKENFKSDYYLVIYASMNHPDFIKYFNEFVWSTNKFRSLIYILQYNLELGIVYAHKLKELLNSDIYENPNIKYNLLEFLNFLTNLLDKNLDDRLMSFYYKLILDNKNVLYKFLQQKDQSIKIQTSKLLVKSTFEKILLKEETIPRLVVFHRYDDNLQIYSDLIRNNILNIFNLRIKEYKAYRNIYDEYFLKNIFKKEKITIENFFVDENDLCLKYFVLYLNFNIIEFTSGSLFLGDHEILVRFINKIKDCTLQEKNEIFDIIDNL</sequence>
<dbReference type="GeneID" id="36321434"/>
<dbReference type="VEuPathDB" id="MicrosporidiaDB:NCER_102222"/>
<keyword evidence="2" id="KW-1185">Reference proteome</keyword>
<dbReference type="Proteomes" id="UP000034350">
    <property type="component" value="Unassembled WGS sequence"/>
</dbReference>
<organism evidence="1 2">
    <name type="scientific">Vairimorpha ceranae</name>
    <dbReference type="NCBI Taxonomy" id="40302"/>
    <lineage>
        <taxon>Eukaryota</taxon>
        <taxon>Fungi</taxon>
        <taxon>Fungi incertae sedis</taxon>
        <taxon>Microsporidia</taxon>
        <taxon>Nosematidae</taxon>
        <taxon>Vairimorpha</taxon>
    </lineage>
</organism>
<dbReference type="VEuPathDB" id="MicrosporidiaDB:AAJ76_80007187"/>
<dbReference type="OrthoDB" id="2191581at2759"/>
<name>A0A0F9YU14_9MICR</name>